<evidence type="ECO:0000313" key="3">
    <source>
        <dbReference type="WBParaSite" id="sdigi.contig850.g9890.t1"/>
    </source>
</evidence>
<name>A0A915Q7L9_9BILA</name>
<proteinExistence type="predicted"/>
<reference evidence="3" key="1">
    <citation type="submission" date="2022-11" db="UniProtKB">
        <authorList>
            <consortium name="WormBaseParasite"/>
        </authorList>
    </citation>
    <scope>IDENTIFICATION</scope>
</reference>
<organism evidence="2 3">
    <name type="scientific">Setaria digitata</name>
    <dbReference type="NCBI Taxonomy" id="48799"/>
    <lineage>
        <taxon>Eukaryota</taxon>
        <taxon>Metazoa</taxon>
        <taxon>Ecdysozoa</taxon>
        <taxon>Nematoda</taxon>
        <taxon>Chromadorea</taxon>
        <taxon>Rhabditida</taxon>
        <taxon>Spirurina</taxon>
        <taxon>Spiruromorpha</taxon>
        <taxon>Filarioidea</taxon>
        <taxon>Setariidae</taxon>
        <taxon>Setaria</taxon>
    </lineage>
</organism>
<feature type="transmembrane region" description="Helical" evidence="1">
    <location>
        <begin position="27"/>
        <end position="51"/>
    </location>
</feature>
<sequence length="109" mass="12113">MLPSNGHEENETNAYDVRDENNAIAKWVSVVLFSALLVYSIIGNLLLAIAFCSECKELYNEGFILVISQLIICCSLNLIPQAALVIPELLQERSKDKGNQSVNDQSFTH</sequence>
<keyword evidence="2" id="KW-1185">Reference proteome</keyword>
<keyword evidence="1" id="KW-0472">Membrane</keyword>
<dbReference type="AlphaFoldDB" id="A0A915Q7L9"/>
<protein>
    <submittedName>
        <fullName evidence="3">Uncharacterized protein</fullName>
    </submittedName>
</protein>
<evidence type="ECO:0000313" key="2">
    <source>
        <dbReference type="Proteomes" id="UP000887581"/>
    </source>
</evidence>
<evidence type="ECO:0000256" key="1">
    <source>
        <dbReference type="SAM" id="Phobius"/>
    </source>
</evidence>
<accession>A0A915Q7L9</accession>
<feature type="transmembrane region" description="Helical" evidence="1">
    <location>
        <begin position="63"/>
        <end position="86"/>
    </location>
</feature>
<keyword evidence="1" id="KW-1133">Transmembrane helix</keyword>
<keyword evidence="1" id="KW-0812">Transmembrane</keyword>
<dbReference type="WBParaSite" id="sdigi.contig850.g9890.t1">
    <property type="protein sequence ID" value="sdigi.contig850.g9890.t1"/>
    <property type="gene ID" value="sdigi.contig850.g9890"/>
</dbReference>
<dbReference type="Proteomes" id="UP000887581">
    <property type="component" value="Unplaced"/>
</dbReference>